<gene>
    <name evidence="2" type="ORF">Scaly_0068100</name>
</gene>
<organism evidence="2">
    <name type="scientific">Sesamum calycinum</name>
    <dbReference type="NCBI Taxonomy" id="2727403"/>
    <lineage>
        <taxon>Eukaryota</taxon>
        <taxon>Viridiplantae</taxon>
        <taxon>Streptophyta</taxon>
        <taxon>Embryophyta</taxon>
        <taxon>Tracheophyta</taxon>
        <taxon>Spermatophyta</taxon>
        <taxon>Magnoliopsida</taxon>
        <taxon>eudicotyledons</taxon>
        <taxon>Gunneridae</taxon>
        <taxon>Pentapetalae</taxon>
        <taxon>asterids</taxon>
        <taxon>lamiids</taxon>
        <taxon>Lamiales</taxon>
        <taxon>Pedaliaceae</taxon>
        <taxon>Sesamum</taxon>
    </lineage>
</organism>
<dbReference type="PANTHER" id="PTHR10775:SF188">
    <property type="entry name" value="TRANSPOSASE-ASSOCIATED DOMAIN-CONTAINING PROTEIN"/>
    <property type="match status" value="1"/>
</dbReference>
<protein>
    <submittedName>
        <fullName evidence="2">Uncharacterized protein</fullName>
    </submittedName>
</protein>
<feature type="region of interest" description="Disordered" evidence="1">
    <location>
        <begin position="270"/>
        <end position="295"/>
    </location>
</feature>
<name>A0AAW2SUW0_9LAMI</name>
<dbReference type="Pfam" id="PF02992">
    <property type="entry name" value="Transposase_21"/>
    <property type="match status" value="1"/>
</dbReference>
<comment type="caution">
    <text evidence="2">The sequence shown here is derived from an EMBL/GenBank/DDBJ whole genome shotgun (WGS) entry which is preliminary data.</text>
</comment>
<dbReference type="AlphaFoldDB" id="A0AAW2SUW0"/>
<reference evidence="2" key="2">
    <citation type="journal article" date="2024" name="Plant">
        <title>Genomic evolution and insights into agronomic trait innovations of Sesamum species.</title>
        <authorList>
            <person name="Miao H."/>
            <person name="Wang L."/>
            <person name="Qu L."/>
            <person name="Liu H."/>
            <person name="Sun Y."/>
            <person name="Le M."/>
            <person name="Wang Q."/>
            <person name="Wei S."/>
            <person name="Zheng Y."/>
            <person name="Lin W."/>
            <person name="Duan Y."/>
            <person name="Cao H."/>
            <person name="Xiong S."/>
            <person name="Wang X."/>
            <person name="Wei L."/>
            <person name="Li C."/>
            <person name="Ma Q."/>
            <person name="Ju M."/>
            <person name="Zhao R."/>
            <person name="Li G."/>
            <person name="Mu C."/>
            <person name="Tian Q."/>
            <person name="Mei H."/>
            <person name="Zhang T."/>
            <person name="Gao T."/>
            <person name="Zhang H."/>
        </authorList>
    </citation>
    <scope>NUCLEOTIDE SEQUENCE</scope>
    <source>
        <strain evidence="2">KEN8</strain>
    </source>
</reference>
<dbReference type="InterPro" id="IPR004242">
    <property type="entry name" value="Transposase_21"/>
</dbReference>
<proteinExistence type="predicted"/>
<dbReference type="EMBL" id="JACGWM010000001">
    <property type="protein sequence ID" value="KAL0396197.1"/>
    <property type="molecule type" value="Genomic_DNA"/>
</dbReference>
<sequence length="295" mass="32879">MPVTQKERASPSLPPLGDGVALDEWTTGHRRCPSVEGDAWATGVALAPMSDGVTLDRWDGAPNDTEPSSYYGGAPYDYVFRLANRFHDVVHVVEQLLCNGFTQSQLTSVVDLCPATTPCPLDYYGTKKLIRDLSLPIENIDACNNGCILYWKDDIDLDCSKFRGEARYKLTRERNPNHKKTLYAILTPRLQRFYASATAEQITWHANHHTEEESMCHSSYVESWSHFDRAYPDFAAEPVRLGLCTDGFTPHGQIVRIHIGSLYSTPPGSCRGKGGGSYAPTDGQKQTGHGYFREQ</sequence>
<dbReference type="PANTHER" id="PTHR10775">
    <property type="entry name" value="OS08G0208400 PROTEIN"/>
    <property type="match status" value="1"/>
</dbReference>
<accession>A0AAW2SUW0</accession>
<evidence type="ECO:0000313" key="2">
    <source>
        <dbReference type="EMBL" id="KAL0396197.1"/>
    </source>
</evidence>
<reference evidence="2" key="1">
    <citation type="submission" date="2020-06" db="EMBL/GenBank/DDBJ databases">
        <authorList>
            <person name="Li T."/>
            <person name="Hu X."/>
            <person name="Zhang T."/>
            <person name="Song X."/>
            <person name="Zhang H."/>
            <person name="Dai N."/>
            <person name="Sheng W."/>
            <person name="Hou X."/>
            <person name="Wei L."/>
        </authorList>
    </citation>
    <scope>NUCLEOTIDE SEQUENCE</scope>
    <source>
        <strain evidence="2">KEN8</strain>
        <tissue evidence="2">Leaf</tissue>
    </source>
</reference>
<evidence type="ECO:0000256" key="1">
    <source>
        <dbReference type="SAM" id="MobiDB-lite"/>
    </source>
</evidence>